<gene>
    <name evidence="11" type="primary">Acey_s0351.g3240</name>
    <name evidence="11" type="ORF">Y032_0351g3240</name>
</gene>
<dbReference type="AlphaFoldDB" id="A0A016RWU4"/>
<dbReference type="FunFam" id="3.90.132.10:FF:000001">
    <property type="entry name" value="leishmanolysin-like peptidase isoform X2"/>
    <property type="match status" value="1"/>
</dbReference>
<dbReference type="Gene3D" id="2.10.55.10">
    <property type="entry name" value="Leishmanolysin domain 3"/>
    <property type="match status" value="1"/>
</dbReference>
<evidence type="ECO:0000256" key="10">
    <source>
        <dbReference type="RuleBase" id="RU366077"/>
    </source>
</evidence>
<evidence type="ECO:0000256" key="2">
    <source>
        <dbReference type="ARBA" id="ARBA00022670"/>
    </source>
</evidence>
<dbReference type="GO" id="GO:0004222">
    <property type="term" value="F:metalloendopeptidase activity"/>
    <property type="evidence" value="ECO:0007669"/>
    <property type="project" value="UniProtKB-UniRule"/>
</dbReference>
<keyword evidence="6 9" id="KW-0482">Metalloprotease</keyword>
<comment type="similarity">
    <text evidence="1 10">Belongs to the peptidase M8 family.</text>
</comment>
<organism evidence="11 12">
    <name type="scientific">Ancylostoma ceylanicum</name>
    <dbReference type="NCBI Taxonomy" id="53326"/>
    <lineage>
        <taxon>Eukaryota</taxon>
        <taxon>Metazoa</taxon>
        <taxon>Ecdysozoa</taxon>
        <taxon>Nematoda</taxon>
        <taxon>Chromadorea</taxon>
        <taxon>Rhabditida</taxon>
        <taxon>Rhabditina</taxon>
        <taxon>Rhabditomorpha</taxon>
        <taxon>Strongyloidea</taxon>
        <taxon>Ancylostomatidae</taxon>
        <taxon>Ancylostomatinae</taxon>
        <taxon>Ancylostoma</taxon>
    </lineage>
</organism>
<feature type="binding site" evidence="9">
    <location>
        <position position="226"/>
    </location>
    <ligand>
        <name>Zn(2+)</name>
        <dbReference type="ChEBI" id="CHEBI:29105"/>
        <note>catalytic</note>
    </ligand>
</feature>
<keyword evidence="10" id="KW-0732">Signal</keyword>
<keyword evidence="4 10" id="KW-0378">Hydrolase</keyword>
<reference evidence="12" key="1">
    <citation type="journal article" date="2015" name="Nat. Genet.">
        <title>The genome and transcriptome of the zoonotic hookworm Ancylostoma ceylanicum identify infection-specific gene families.</title>
        <authorList>
            <person name="Schwarz E.M."/>
            <person name="Hu Y."/>
            <person name="Antoshechkin I."/>
            <person name="Miller M.M."/>
            <person name="Sternberg P.W."/>
            <person name="Aroian R.V."/>
        </authorList>
    </citation>
    <scope>NUCLEOTIDE SEQUENCE</scope>
    <source>
        <strain evidence="12">HY135</strain>
    </source>
</reference>
<dbReference type="EC" id="3.4.24.-" evidence="10"/>
<dbReference type="EMBL" id="JARK01001687">
    <property type="protein sequence ID" value="EYB82781.1"/>
    <property type="molecule type" value="Genomic_DNA"/>
</dbReference>
<protein>
    <recommendedName>
        <fullName evidence="7 10">Leishmanolysin-like peptidase</fullName>
        <ecNumber evidence="10">3.4.24.-</ecNumber>
    </recommendedName>
</protein>
<dbReference type="STRING" id="53326.A0A016RWU4"/>
<dbReference type="Proteomes" id="UP000024635">
    <property type="component" value="Unassembled WGS sequence"/>
</dbReference>
<evidence type="ECO:0000256" key="5">
    <source>
        <dbReference type="ARBA" id="ARBA00022833"/>
    </source>
</evidence>
<evidence type="ECO:0000256" key="7">
    <source>
        <dbReference type="ARBA" id="ARBA00039717"/>
    </source>
</evidence>
<dbReference type="Gene3D" id="3.90.132.10">
    <property type="entry name" value="Leishmanolysin , domain 2"/>
    <property type="match status" value="1"/>
</dbReference>
<dbReference type="Gene3D" id="3.10.170.20">
    <property type="match status" value="1"/>
</dbReference>
<accession>A0A016RWU4</accession>
<feature type="signal peptide" evidence="10">
    <location>
        <begin position="1"/>
        <end position="16"/>
    </location>
</feature>
<dbReference type="PANTHER" id="PTHR10942">
    <property type="entry name" value="LEISHMANOLYSIN-LIKE PEPTIDASE"/>
    <property type="match status" value="1"/>
</dbReference>
<evidence type="ECO:0000313" key="12">
    <source>
        <dbReference type="Proteomes" id="UP000024635"/>
    </source>
</evidence>
<dbReference type="GO" id="GO:0046872">
    <property type="term" value="F:metal ion binding"/>
    <property type="evidence" value="ECO:0007669"/>
    <property type="project" value="UniProtKB-KW"/>
</dbReference>
<feature type="binding site" evidence="9">
    <location>
        <position position="222"/>
    </location>
    <ligand>
        <name>Zn(2+)</name>
        <dbReference type="ChEBI" id="CHEBI:29105"/>
        <note>catalytic</note>
    </ligand>
</feature>
<name>A0A016RWU4_9BILA</name>
<proteinExistence type="inferred from homology"/>
<dbReference type="OrthoDB" id="5844997at2759"/>
<keyword evidence="2 10" id="KW-0645">Protease</keyword>
<comment type="cofactor">
    <cofactor evidence="9 10">
        <name>Zn(2+)</name>
        <dbReference type="ChEBI" id="CHEBI:29105"/>
    </cofactor>
    <text evidence="9 10">Binds 1 zinc ion per subunit.</text>
</comment>
<evidence type="ECO:0000256" key="6">
    <source>
        <dbReference type="ARBA" id="ARBA00023049"/>
    </source>
</evidence>
<evidence type="ECO:0000256" key="4">
    <source>
        <dbReference type="ARBA" id="ARBA00022801"/>
    </source>
</evidence>
<dbReference type="GO" id="GO:0007155">
    <property type="term" value="P:cell adhesion"/>
    <property type="evidence" value="ECO:0007669"/>
    <property type="project" value="InterPro"/>
</dbReference>
<dbReference type="GO" id="GO:0006508">
    <property type="term" value="P:proteolysis"/>
    <property type="evidence" value="ECO:0007669"/>
    <property type="project" value="UniProtKB-KW"/>
</dbReference>
<sequence length="610" mass="69172">MITPTLLALLHSAVFACDYRPPSDENLTTAITEYPEGNRPKRDVPTWDWIRIETEYDPAFNLLTEEKQEVLEDLITTARDYFETTIKVQRLASIQLAPSCKLNKGVIDVKNNLIRCDYDCEKRCGRAIASTRASFFSECVCKGDSCETVQGRWGGTLRNADFVLFVTAISVDCGGSTLAYAAHCALDKETRRPIAGFVNVCPEAFNRMKASEISQWEATIKHELIHAFVFSTSLFPKFPLAKGNPKKIGPMVVVPGVIEQFTRLDWETAEGITPHTVFMMVTPKVREEARNFFKCPDLEGAEIENQGGVGTAGCHWEKRVFENEAMSGVATQVYALSRLTLALFEDSGWYIVNYAKAEEMVWGHELGCNFAKQSCLTWMRKNQNNPYPFCNVLSDTRCSSSRTAKVRCNLLPYRENISKEFDYNIPNIYQDRKKHPVHGYGHIETADYCPYYRVYGEFSLQDHGADTRCTFADNMNYNNYSLEIFSPTARCFQLDGGIQVTHQHGTYTWLHSVGCYETVCKQNMLFIKTQNSKFYPCYQGGQLIHVEKRVYGVGTVRTRIVCPSCTELCGKLFCAPEKIVTQRIGDPTRKISHSSSFILMPILALMYHTL</sequence>
<evidence type="ECO:0000313" key="11">
    <source>
        <dbReference type="EMBL" id="EYB82781.1"/>
    </source>
</evidence>
<dbReference type="Gene3D" id="2.30.34.10">
    <property type="entry name" value="Leishmanolysin domain 4"/>
    <property type="match status" value="1"/>
</dbReference>
<dbReference type="PANTHER" id="PTHR10942:SF0">
    <property type="entry name" value="LEISHMANOLYSIN-LIKE PEPTIDASE"/>
    <property type="match status" value="1"/>
</dbReference>
<dbReference type="Pfam" id="PF01457">
    <property type="entry name" value="Peptidase_M8"/>
    <property type="match status" value="1"/>
</dbReference>
<dbReference type="SUPFAM" id="SSF55486">
    <property type="entry name" value="Metalloproteases ('zincins'), catalytic domain"/>
    <property type="match status" value="1"/>
</dbReference>
<dbReference type="InterPro" id="IPR001577">
    <property type="entry name" value="Peptidase_M8"/>
</dbReference>
<dbReference type="GO" id="GO:0005737">
    <property type="term" value="C:cytoplasm"/>
    <property type="evidence" value="ECO:0007669"/>
    <property type="project" value="TreeGrafter"/>
</dbReference>
<comment type="caution">
    <text evidence="11">The sequence shown here is derived from an EMBL/GenBank/DDBJ whole genome shotgun (WGS) entry which is preliminary data.</text>
</comment>
<keyword evidence="5 9" id="KW-0862">Zinc</keyword>
<evidence type="ECO:0000256" key="9">
    <source>
        <dbReference type="PIRSR" id="PIRSR601577-2"/>
    </source>
</evidence>
<feature type="active site" evidence="8">
    <location>
        <position position="223"/>
    </location>
</feature>
<evidence type="ECO:0000256" key="8">
    <source>
        <dbReference type="PIRSR" id="PIRSR601577-1"/>
    </source>
</evidence>
<feature type="chain" id="PRO_5023962259" description="Leishmanolysin-like peptidase" evidence="10">
    <location>
        <begin position="17"/>
        <end position="610"/>
    </location>
</feature>
<evidence type="ECO:0000256" key="1">
    <source>
        <dbReference type="ARBA" id="ARBA00005860"/>
    </source>
</evidence>
<dbReference type="GO" id="GO:0016020">
    <property type="term" value="C:membrane"/>
    <property type="evidence" value="ECO:0007669"/>
    <property type="project" value="InterPro"/>
</dbReference>
<feature type="binding site" evidence="9">
    <location>
        <position position="315"/>
    </location>
    <ligand>
        <name>Zn(2+)</name>
        <dbReference type="ChEBI" id="CHEBI:29105"/>
        <note>catalytic</note>
    </ligand>
</feature>
<keyword evidence="12" id="KW-1185">Reference proteome</keyword>
<keyword evidence="3 9" id="KW-0479">Metal-binding</keyword>
<evidence type="ECO:0000256" key="3">
    <source>
        <dbReference type="ARBA" id="ARBA00022723"/>
    </source>
</evidence>